<feature type="transmembrane region" description="Helical" evidence="9">
    <location>
        <begin position="14"/>
        <end position="35"/>
    </location>
</feature>
<keyword evidence="7 9" id="KW-0472">Membrane</keyword>
<dbReference type="Pfam" id="PF04290">
    <property type="entry name" value="DctQ"/>
    <property type="match status" value="1"/>
</dbReference>
<dbReference type="EMBL" id="JAMBOL010000038">
    <property type="protein sequence ID" value="MCM3716456.1"/>
    <property type="molecule type" value="Genomic_DNA"/>
</dbReference>
<dbReference type="Proteomes" id="UP001139179">
    <property type="component" value="Unassembled WGS sequence"/>
</dbReference>
<evidence type="ECO:0000256" key="9">
    <source>
        <dbReference type="SAM" id="Phobius"/>
    </source>
</evidence>
<comment type="similarity">
    <text evidence="8">Belongs to the TRAP transporter small permease family.</text>
</comment>
<dbReference type="RefSeq" id="WP_251225105.1">
    <property type="nucleotide sequence ID" value="NZ_JAMBOL010000038.1"/>
</dbReference>
<organism evidence="11 12">
    <name type="scientific">Halalkalibacter oceani</name>
    <dbReference type="NCBI Taxonomy" id="1653776"/>
    <lineage>
        <taxon>Bacteria</taxon>
        <taxon>Bacillati</taxon>
        <taxon>Bacillota</taxon>
        <taxon>Bacilli</taxon>
        <taxon>Bacillales</taxon>
        <taxon>Bacillaceae</taxon>
        <taxon>Halalkalibacter</taxon>
    </lineage>
</organism>
<dbReference type="PANTHER" id="PTHR35011">
    <property type="entry name" value="2,3-DIKETO-L-GULONATE TRAP TRANSPORTER SMALL PERMEASE PROTEIN YIAM"/>
    <property type="match status" value="1"/>
</dbReference>
<reference evidence="11" key="1">
    <citation type="submission" date="2022-05" db="EMBL/GenBank/DDBJ databases">
        <title>Comparative Genomics of Spacecraft Associated Microbes.</title>
        <authorList>
            <person name="Tran M.T."/>
            <person name="Wright A."/>
            <person name="Seuylemezian A."/>
            <person name="Eisen J."/>
            <person name="Coil D."/>
        </authorList>
    </citation>
    <scope>NUCLEOTIDE SEQUENCE</scope>
    <source>
        <strain evidence="11">214.1.1</strain>
    </source>
</reference>
<dbReference type="GO" id="GO:0015740">
    <property type="term" value="P:C4-dicarboxylate transport"/>
    <property type="evidence" value="ECO:0007669"/>
    <property type="project" value="TreeGrafter"/>
</dbReference>
<evidence type="ECO:0000256" key="3">
    <source>
        <dbReference type="ARBA" id="ARBA00022475"/>
    </source>
</evidence>
<evidence type="ECO:0000256" key="5">
    <source>
        <dbReference type="ARBA" id="ARBA00022692"/>
    </source>
</evidence>
<dbReference type="InterPro" id="IPR055348">
    <property type="entry name" value="DctQ"/>
</dbReference>
<evidence type="ECO:0000256" key="2">
    <source>
        <dbReference type="ARBA" id="ARBA00022448"/>
    </source>
</evidence>
<keyword evidence="12" id="KW-1185">Reference proteome</keyword>
<comment type="subcellular location">
    <subcellularLocation>
        <location evidence="1">Cell inner membrane</location>
        <topology evidence="1">Multi-pass membrane protein</topology>
    </subcellularLocation>
</comment>
<feature type="transmembrane region" description="Helical" evidence="9">
    <location>
        <begin position="127"/>
        <end position="146"/>
    </location>
</feature>
<protein>
    <submittedName>
        <fullName evidence="11">TRAP transporter small permease</fullName>
    </submittedName>
</protein>
<keyword evidence="5 9" id="KW-0812">Transmembrane</keyword>
<evidence type="ECO:0000256" key="6">
    <source>
        <dbReference type="ARBA" id="ARBA00022989"/>
    </source>
</evidence>
<keyword evidence="3" id="KW-1003">Cell membrane</keyword>
<dbReference type="PANTHER" id="PTHR35011:SF2">
    <property type="entry name" value="2,3-DIKETO-L-GULONATE TRAP TRANSPORTER SMALL PERMEASE PROTEIN YIAM"/>
    <property type="match status" value="1"/>
</dbReference>
<feature type="domain" description="Tripartite ATP-independent periplasmic transporters DctQ component" evidence="10">
    <location>
        <begin position="24"/>
        <end position="153"/>
    </location>
</feature>
<feature type="transmembrane region" description="Helical" evidence="9">
    <location>
        <begin position="86"/>
        <end position="107"/>
    </location>
</feature>
<evidence type="ECO:0000256" key="4">
    <source>
        <dbReference type="ARBA" id="ARBA00022519"/>
    </source>
</evidence>
<evidence type="ECO:0000256" key="1">
    <source>
        <dbReference type="ARBA" id="ARBA00004429"/>
    </source>
</evidence>
<comment type="caution">
    <text evidence="11">The sequence shown here is derived from an EMBL/GenBank/DDBJ whole genome shotgun (WGS) entry which is preliminary data.</text>
</comment>
<dbReference type="AlphaFoldDB" id="A0A9X2DSS4"/>
<proteinExistence type="inferred from homology"/>
<keyword evidence="6 9" id="KW-1133">Transmembrane helix</keyword>
<keyword evidence="2" id="KW-0813">Transport</keyword>
<evidence type="ECO:0000313" key="12">
    <source>
        <dbReference type="Proteomes" id="UP001139179"/>
    </source>
</evidence>
<evidence type="ECO:0000256" key="8">
    <source>
        <dbReference type="ARBA" id="ARBA00038436"/>
    </source>
</evidence>
<evidence type="ECO:0000256" key="7">
    <source>
        <dbReference type="ARBA" id="ARBA00023136"/>
    </source>
</evidence>
<name>A0A9X2DSS4_9BACI</name>
<dbReference type="GO" id="GO:0022857">
    <property type="term" value="F:transmembrane transporter activity"/>
    <property type="evidence" value="ECO:0007669"/>
    <property type="project" value="TreeGrafter"/>
</dbReference>
<evidence type="ECO:0000259" key="10">
    <source>
        <dbReference type="Pfam" id="PF04290"/>
    </source>
</evidence>
<dbReference type="InterPro" id="IPR007387">
    <property type="entry name" value="TRAP_DctQ"/>
</dbReference>
<gene>
    <name evidence="11" type="ORF">M3202_20635</name>
</gene>
<evidence type="ECO:0000313" key="11">
    <source>
        <dbReference type="EMBL" id="MCM3716456.1"/>
    </source>
</evidence>
<accession>A0A9X2DSS4</accession>
<keyword evidence="4" id="KW-0997">Cell inner membrane</keyword>
<sequence>MQLLNRLLNRFEEVVIGSAILIVSLLILVNVVLRYLFGTGINWTEEMVRFLMILVTFVGASICVRQGSHISVDFLFNLLKGKAKKWLTLCIYLICVIFTASMAWYSLEIIQQNMRFIQKAPALQIPMYIPYLILPLGLFLCTIRYIQEIYYIFRPGNKPSKEEAL</sequence>
<dbReference type="GO" id="GO:0005886">
    <property type="term" value="C:plasma membrane"/>
    <property type="evidence" value="ECO:0007669"/>
    <property type="project" value="UniProtKB-SubCell"/>
</dbReference>
<feature type="transmembrane region" description="Helical" evidence="9">
    <location>
        <begin position="47"/>
        <end position="65"/>
    </location>
</feature>